<name>A0A1D2JCZ8_PARBR</name>
<protein>
    <submittedName>
        <fullName evidence="2">Uncharacterized protein</fullName>
    </submittedName>
</protein>
<reference evidence="2 3" key="1">
    <citation type="submission" date="2016-06" db="EMBL/GenBank/DDBJ databases">
        <authorList>
            <person name="Kjaerup R.B."/>
            <person name="Dalgaard T.S."/>
            <person name="Juul-Madsen H.R."/>
        </authorList>
    </citation>
    <scope>NUCLEOTIDE SEQUENCE [LARGE SCALE GENOMIC DNA]</scope>
    <source>
        <strain evidence="2 3">Pb300</strain>
    </source>
</reference>
<evidence type="ECO:0000313" key="2">
    <source>
        <dbReference type="EMBL" id="ODH26600.1"/>
    </source>
</evidence>
<feature type="compositionally biased region" description="Basic residues" evidence="1">
    <location>
        <begin position="81"/>
        <end position="104"/>
    </location>
</feature>
<comment type="caution">
    <text evidence="2">The sequence shown here is derived from an EMBL/GenBank/DDBJ whole genome shotgun (WGS) entry which is preliminary data.</text>
</comment>
<proteinExistence type="predicted"/>
<dbReference type="VEuPathDB" id="FungiDB:PADG_11990"/>
<gene>
    <name evidence="2" type="ORF">ACO22_04526</name>
</gene>
<accession>A0A1D2JCZ8</accession>
<dbReference type="EMBL" id="LZYO01000181">
    <property type="protein sequence ID" value="ODH26600.1"/>
    <property type="molecule type" value="Genomic_DNA"/>
</dbReference>
<dbReference type="Proteomes" id="UP000242814">
    <property type="component" value="Unassembled WGS sequence"/>
</dbReference>
<dbReference type="VEuPathDB" id="FungiDB:PABG_12171"/>
<evidence type="ECO:0000313" key="3">
    <source>
        <dbReference type="Proteomes" id="UP000242814"/>
    </source>
</evidence>
<organism evidence="2 3">
    <name type="scientific">Paracoccidioides brasiliensis</name>
    <dbReference type="NCBI Taxonomy" id="121759"/>
    <lineage>
        <taxon>Eukaryota</taxon>
        <taxon>Fungi</taxon>
        <taxon>Dikarya</taxon>
        <taxon>Ascomycota</taxon>
        <taxon>Pezizomycotina</taxon>
        <taxon>Eurotiomycetes</taxon>
        <taxon>Eurotiomycetidae</taxon>
        <taxon>Onygenales</taxon>
        <taxon>Ajellomycetaceae</taxon>
        <taxon>Paracoccidioides</taxon>
    </lineage>
</organism>
<feature type="region of interest" description="Disordered" evidence="1">
    <location>
        <begin position="74"/>
        <end position="104"/>
    </location>
</feature>
<sequence>MANHDGLWVGILSNPSRRFGGRRGSGHTGTITSLPWVAECPAHSRQGDDIPGCLEPSRRIECLELADQHEGLNRINCGRNTKPRKLKKSSHAGRSLIKRNFQKS</sequence>
<dbReference type="AlphaFoldDB" id="A0A1D2JCZ8"/>
<evidence type="ECO:0000256" key="1">
    <source>
        <dbReference type="SAM" id="MobiDB-lite"/>
    </source>
</evidence>